<sequence length="98" mass="11290">MVCILCALWYLLSRQRINSHWLSNAYISFRFDIMCRMLALSSIMNHDLIVDTDASKLGYFYLDGRLFPSGFPEHCLKKSLILLLQYLTPCVSAVLPTL</sequence>
<dbReference type="AlphaFoldDB" id="A0A2P2MJA6"/>
<evidence type="ECO:0000313" key="2">
    <source>
        <dbReference type="EMBL" id="MBX30295.1"/>
    </source>
</evidence>
<organism evidence="2">
    <name type="scientific">Rhizophora mucronata</name>
    <name type="common">Asiatic mangrove</name>
    <dbReference type="NCBI Taxonomy" id="61149"/>
    <lineage>
        <taxon>Eukaryota</taxon>
        <taxon>Viridiplantae</taxon>
        <taxon>Streptophyta</taxon>
        <taxon>Embryophyta</taxon>
        <taxon>Tracheophyta</taxon>
        <taxon>Spermatophyta</taxon>
        <taxon>Magnoliopsida</taxon>
        <taxon>eudicotyledons</taxon>
        <taxon>Gunneridae</taxon>
        <taxon>Pentapetalae</taxon>
        <taxon>rosids</taxon>
        <taxon>fabids</taxon>
        <taxon>Malpighiales</taxon>
        <taxon>Rhizophoraceae</taxon>
        <taxon>Rhizophora</taxon>
    </lineage>
</organism>
<accession>A0A2P2MJA6</accession>
<evidence type="ECO:0008006" key="3">
    <source>
        <dbReference type="Google" id="ProtNLM"/>
    </source>
</evidence>
<feature type="chain" id="PRO_5015194920" description="Secreted protein" evidence="1">
    <location>
        <begin position="20"/>
        <end position="98"/>
    </location>
</feature>
<reference evidence="2" key="1">
    <citation type="submission" date="2018-02" db="EMBL/GenBank/DDBJ databases">
        <title>Rhizophora mucronata_Transcriptome.</title>
        <authorList>
            <person name="Meera S.P."/>
            <person name="Sreeshan A."/>
            <person name="Augustine A."/>
        </authorList>
    </citation>
    <scope>NUCLEOTIDE SEQUENCE</scope>
    <source>
        <tissue evidence="2">Leaf</tissue>
    </source>
</reference>
<name>A0A2P2MJA6_RHIMU</name>
<proteinExistence type="predicted"/>
<evidence type="ECO:0000256" key="1">
    <source>
        <dbReference type="SAM" id="SignalP"/>
    </source>
</evidence>
<protein>
    <recommendedName>
        <fullName evidence="3">Secreted protein</fullName>
    </recommendedName>
</protein>
<feature type="signal peptide" evidence="1">
    <location>
        <begin position="1"/>
        <end position="19"/>
    </location>
</feature>
<keyword evidence="1" id="KW-0732">Signal</keyword>
<dbReference type="EMBL" id="GGEC01049811">
    <property type="protein sequence ID" value="MBX30295.1"/>
    <property type="molecule type" value="Transcribed_RNA"/>
</dbReference>